<evidence type="ECO:0008006" key="3">
    <source>
        <dbReference type="Google" id="ProtNLM"/>
    </source>
</evidence>
<dbReference type="Proteomes" id="UP001333110">
    <property type="component" value="Unassembled WGS sequence"/>
</dbReference>
<protein>
    <recommendedName>
        <fullName evidence="3">Rna-directed dna polymerase from mobile element jockey-like</fullName>
    </recommendedName>
</protein>
<evidence type="ECO:0000313" key="1">
    <source>
        <dbReference type="EMBL" id="KAK4817987.1"/>
    </source>
</evidence>
<evidence type="ECO:0000313" key="2">
    <source>
        <dbReference type="Proteomes" id="UP001333110"/>
    </source>
</evidence>
<dbReference type="AlphaFoldDB" id="A0AAN7NKR7"/>
<keyword evidence="2" id="KW-1185">Reference proteome</keyword>
<dbReference type="EMBL" id="JAUNZN010000007">
    <property type="protein sequence ID" value="KAK4817987.1"/>
    <property type="molecule type" value="Genomic_DNA"/>
</dbReference>
<sequence length="131" mass="14733">MGCVAFCDGVTASVDKGRAMDVIYLGFFKAFDTVSHNILAAKLQKYGFDGWTQHSGIECTLSKFADDTKLSGAADSLERRDVIQRDLNRLEECAHANLMKFNKAKYKVLQQKATLNCCLFQDSVLENYIYE</sequence>
<name>A0AAN7NKR7_MYCAM</name>
<dbReference type="PANTHER" id="PTHR33332">
    <property type="entry name" value="REVERSE TRANSCRIPTASE DOMAIN-CONTAINING PROTEIN"/>
    <property type="match status" value="1"/>
</dbReference>
<organism evidence="1 2">
    <name type="scientific">Mycteria americana</name>
    <name type="common">Wood stork</name>
    <dbReference type="NCBI Taxonomy" id="33587"/>
    <lineage>
        <taxon>Eukaryota</taxon>
        <taxon>Metazoa</taxon>
        <taxon>Chordata</taxon>
        <taxon>Craniata</taxon>
        <taxon>Vertebrata</taxon>
        <taxon>Euteleostomi</taxon>
        <taxon>Archelosauria</taxon>
        <taxon>Archosauria</taxon>
        <taxon>Dinosauria</taxon>
        <taxon>Saurischia</taxon>
        <taxon>Theropoda</taxon>
        <taxon>Coelurosauria</taxon>
        <taxon>Aves</taxon>
        <taxon>Neognathae</taxon>
        <taxon>Neoaves</taxon>
        <taxon>Aequornithes</taxon>
        <taxon>Ciconiiformes</taxon>
        <taxon>Ciconiidae</taxon>
        <taxon>Mycteria</taxon>
    </lineage>
</organism>
<comment type="caution">
    <text evidence="1">The sequence shown here is derived from an EMBL/GenBank/DDBJ whole genome shotgun (WGS) entry which is preliminary data.</text>
</comment>
<reference evidence="1 2" key="1">
    <citation type="journal article" date="2023" name="J. Hered.">
        <title>Chromosome-level genome of the wood stork (Mycteria americana) provides insight into avian chromosome evolution.</title>
        <authorList>
            <person name="Flamio R. Jr."/>
            <person name="Ramstad K.M."/>
        </authorList>
    </citation>
    <scope>NUCLEOTIDE SEQUENCE [LARGE SCALE GENOMIC DNA]</scope>
    <source>
        <strain evidence="1">JAX WOST 10</strain>
    </source>
</reference>
<proteinExistence type="predicted"/>
<gene>
    <name evidence="1" type="ORF">QYF61_004100</name>
</gene>
<feature type="non-terminal residue" evidence="1">
    <location>
        <position position="131"/>
    </location>
</feature>
<accession>A0AAN7NKR7</accession>